<evidence type="ECO:0000256" key="4">
    <source>
        <dbReference type="ARBA" id="ARBA00022692"/>
    </source>
</evidence>
<dbReference type="InterPro" id="IPR044851">
    <property type="entry name" value="Wax_synthase"/>
</dbReference>
<comment type="subcellular location">
    <subcellularLocation>
        <location evidence="1">Membrane</location>
        <topology evidence="1">Multi-pass membrane protein</topology>
    </subcellularLocation>
</comment>
<evidence type="ECO:0000256" key="5">
    <source>
        <dbReference type="ARBA" id="ARBA00022989"/>
    </source>
</evidence>
<dbReference type="InterPro" id="IPR032805">
    <property type="entry name" value="Wax_synthase_dom"/>
</dbReference>
<gene>
    <name evidence="10" type="ORF">FRX31_035214</name>
</gene>
<keyword evidence="5 8" id="KW-1133">Transmembrane helix</keyword>
<evidence type="ECO:0000256" key="3">
    <source>
        <dbReference type="ARBA" id="ARBA00022679"/>
    </source>
</evidence>
<dbReference type="PANTHER" id="PTHR31595">
    <property type="entry name" value="LONG-CHAIN-ALCOHOL O-FATTY-ACYLTRANSFERASE 3-RELATED"/>
    <property type="match status" value="1"/>
</dbReference>
<dbReference type="PANTHER" id="PTHR31595:SF70">
    <property type="entry name" value="LONG-CHAIN-ALCOHOL O-FATTY-ACYLTRANSFERASE 3-RELATED"/>
    <property type="match status" value="1"/>
</dbReference>
<name>A0A7J6URX0_THATH</name>
<dbReference type="AlphaFoldDB" id="A0A7J6URX0"/>
<keyword evidence="7 10" id="KW-0012">Acyltransferase</keyword>
<evidence type="ECO:0000313" key="10">
    <source>
        <dbReference type="EMBL" id="KAF5175201.1"/>
    </source>
</evidence>
<evidence type="ECO:0000259" key="9">
    <source>
        <dbReference type="Pfam" id="PF13813"/>
    </source>
</evidence>
<dbReference type="EMBL" id="JABWDY010044347">
    <property type="protein sequence ID" value="KAF5175201.1"/>
    <property type="molecule type" value="Genomic_DNA"/>
</dbReference>
<dbReference type="GO" id="GO:0008374">
    <property type="term" value="F:O-acyltransferase activity"/>
    <property type="evidence" value="ECO:0007669"/>
    <property type="project" value="InterPro"/>
</dbReference>
<dbReference type="OrthoDB" id="1077582at2759"/>
<evidence type="ECO:0000256" key="6">
    <source>
        <dbReference type="ARBA" id="ARBA00023136"/>
    </source>
</evidence>
<evidence type="ECO:0000256" key="7">
    <source>
        <dbReference type="ARBA" id="ARBA00023315"/>
    </source>
</evidence>
<keyword evidence="4 8" id="KW-0812">Transmembrane</keyword>
<feature type="transmembrane region" description="Helical" evidence="8">
    <location>
        <begin position="29"/>
        <end position="47"/>
    </location>
</feature>
<comment type="similarity">
    <text evidence="2">Belongs to the wax synthase family.</text>
</comment>
<evidence type="ECO:0000256" key="1">
    <source>
        <dbReference type="ARBA" id="ARBA00004141"/>
    </source>
</evidence>
<protein>
    <submittedName>
        <fullName evidence="10">Acyl-coa--sterol o-acyltransferase</fullName>
    </submittedName>
</protein>
<dbReference type="Pfam" id="PF13813">
    <property type="entry name" value="MBOAT_2"/>
    <property type="match status" value="1"/>
</dbReference>
<organism evidence="10 11">
    <name type="scientific">Thalictrum thalictroides</name>
    <name type="common">Rue-anemone</name>
    <name type="synonym">Anemone thalictroides</name>
    <dbReference type="NCBI Taxonomy" id="46969"/>
    <lineage>
        <taxon>Eukaryota</taxon>
        <taxon>Viridiplantae</taxon>
        <taxon>Streptophyta</taxon>
        <taxon>Embryophyta</taxon>
        <taxon>Tracheophyta</taxon>
        <taxon>Spermatophyta</taxon>
        <taxon>Magnoliopsida</taxon>
        <taxon>Ranunculales</taxon>
        <taxon>Ranunculaceae</taxon>
        <taxon>Thalictroideae</taxon>
        <taxon>Thalictrum</taxon>
    </lineage>
</organism>
<evidence type="ECO:0000256" key="2">
    <source>
        <dbReference type="ARBA" id="ARBA00007282"/>
    </source>
</evidence>
<dbReference type="Proteomes" id="UP000554482">
    <property type="component" value="Unassembled WGS sequence"/>
</dbReference>
<dbReference type="GO" id="GO:0006629">
    <property type="term" value="P:lipid metabolic process"/>
    <property type="evidence" value="ECO:0007669"/>
    <property type="project" value="InterPro"/>
</dbReference>
<feature type="transmembrane region" description="Helical" evidence="8">
    <location>
        <begin position="89"/>
        <end position="111"/>
    </location>
</feature>
<feature type="transmembrane region" description="Helical" evidence="8">
    <location>
        <begin position="59"/>
        <end position="77"/>
    </location>
</feature>
<keyword evidence="11" id="KW-1185">Reference proteome</keyword>
<sequence length="138" mass="15751">MVTGILRPTIYYPIWYTFTRMVGTKCAKLAGVMATFVVSGLMHELIFYNGTRVPPTWEVTLYFVLQGVYTSLEIVVKEMVGDRFRLHPVISRFLTIAFLLATNGLFFAQVLRDGMVLKVNEEYGELVEFVKGAVPWPF</sequence>
<keyword evidence="6 8" id="KW-0472">Membrane</keyword>
<evidence type="ECO:0000313" key="11">
    <source>
        <dbReference type="Proteomes" id="UP000554482"/>
    </source>
</evidence>
<evidence type="ECO:0000256" key="8">
    <source>
        <dbReference type="SAM" id="Phobius"/>
    </source>
</evidence>
<feature type="domain" description="Wax synthase" evidence="9">
    <location>
        <begin position="16"/>
        <end position="64"/>
    </location>
</feature>
<accession>A0A7J6URX0</accession>
<reference evidence="10 11" key="1">
    <citation type="submission" date="2020-06" db="EMBL/GenBank/DDBJ databases">
        <title>Transcriptomic and genomic resources for Thalictrum thalictroides and T. hernandezii: Facilitating candidate gene discovery in an emerging model plant lineage.</title>
        <authorList>
            <person name="Arias T."/>
            <person name="Riano-Pachon D.M."/>
            <person name="Di Stilio V.S."/>
        </authorList>
    </citation>
    <scope>NUCLEOTIDE SEQUENCE [LARGE SCALE GENOMIC DNA]</scope>
    <source>
        <strain evidence="11">cv. WT478/WT964</strain>
        <tissue evidence="10">Leaves</tissue>
    </source>
</reference>
<comment type="caution">
    <text evidence="10">The sequence shown here is derived from an EMBL/GenBank/DDBJ whole genome shotgun (WGS) entry which is preliminary data.</text>
</comment>
<proteinExistence type="inferred from homology"/>
<dbReference type="GO" id="GO:0016020">
    <property type="term" value="C:membrane"/>
    <property type="evidence" value="ECO:0007669"/>
    <property type="project" value="UniProtKB-SubCell"/>
</dbReference>
<keyword evidence="3 10" id="KW-0808">Transferase</keyword>